<dbReference type="Proteomes" id="UP000887574">
    <property type="component" value="Unplaced"/>
</dbReference>
<proteinExistence type="predicted"/>
<feature type="compositionally biased region" description="Low complexity" evidence="1">
    <location>
        <begin position="426"/>
        <end position="447"/>
    </location>
</feature>
<feature type="compositionally biased region" description="Polar residues" evidence="1">
    <location>
        <begin position="763"/>
        <end position="772"/>
    </location>
</feature>
<evidence type="ECO:0000313" key="2">
    <source>
        <dbReference type="Proteomes" id="UP000887574"/>
    </source>
</evidence>
<dbReference type="SUPFAM" id="SSF117289">
    <property type="entry name" value="Nucleoporin domain"/>
    <property type="match status" value="1"/>
</dbReference>
<feature type="region of interest" description="Disordered" evidence="1">
    <location>
        <begin position="367"/>
        <end position="402"/>
    </location>
</feature>
<feature type="region of interest" description="Disordered" evidence="1">
    <location>
        <begin position="1063"/>
        <end position="1120"/>
    </location>
</feature>
<evidence type="ECO:0000313" key="3">
    <source>
        <dbReference type="WBParaSite" id="jg11285.1"/>
    </source>
</evidence>
<accession>A0A915CPX3</accession>
<feature type="compositionally biased region" description="Low complexity" evidence="1">
    <location>
        <begin position="1068"/>
        <end position="1078"/>
    </location>
</feature>
<feature type="region of interest" description="Disordered" evidence="1">
    <location>
        <begin position="1143"/>
        <end position="1179"/>
    </location>
</feature>
<feature type="region of interest" description="Disordered" evidence="1">
    <location>
        <begin position="751"/>
        <end position="824"/>
    </location>
</feature>
<feature type="region of interest" description="Disordered" evidence="1">
    <location>
        <begin position="965"/>
        <end position="1004"/>
    </location>
</feature>
<keyword evidence="2" id="KW-1185">Reference proteome</keyword>
<dbReference type="WBParaSite" id="jg11285.1">
    <property type="protein sequence ID" value="jg11285.1"/>
    <property type="gene ID" value="jg11285"/>
</dbReference>
<protein>
    <submittedName>
        <fullName evidence="3">Nuclear pore complex protein Nup214</fullName>
    </submittedName>
</protein>
<feature type="compositionally biased region" description="Low complexity" evidence="1">
    <location>
        <begin position="378"/>
        <end position="401"/>
    </location>
</feature>
<feature type="compositionally biased region" description="Polar residues" evidence="1">
    <location>
        <begin position="1162"/>
        <end position="1179"/>
    </location>
</feature>
<reference evidence="3" key="1">
    <citation type="submission" date="2022-11" db="UniProtKB">
        <authorList>
            <consortium name="WormBaseParasite"/>
        </authorList>
    </citation>
    <scope>IDENTIFICATION</scope>
</reference>
<dbReference type="Gene3D" id="2.130.10.10">
    <property type="entry name" value="YVTN repeat-like/Quinoprotein amine dehydrogenase"/>
    <property type="match status" value="1"/>
</dbReference>
<name>A0A915CPX3_9BILA</name>
<evidence type="ECO:0000256" key="1">
    <source>
        <dbReference type="SAM" id="MobiDB-lite"/>
    </source>
</evidence>
<feature type="region of interest" description="Disordered" evidence="1">
    <location>
        <begin position="650"/>
        <end position="675"/>
    </location>
</feature>
<organism evidence="2 3">
    <name type="scientific">Ditylenchus dipsaci</name>
    <dbReference type="NCBI Taxonomy" id="166011"/>
    <lineage>
        <taxon>Eukaryota</taxon>
        <taxon>Metazoa</taxon>
        <taxon>Ecdysozoa</taxon>
        <taxon>Nematoda</taxon>
        <taxon>Chromadorea</taxon>
        <taxon>Rhabditida</taxon>
        <taxon>Tylenchina</taxon>
        <taxon>Tylenchomorpha</taxon>
        <taxon>Sphaerularioidea</taxon>
        <taxon>Anguinidae</taxon>
        <taxon>Anguininae</taxon>
        <taxon>Ditylenchus</taxon>
    </lineage>
</organism>
<feature type="compositionally biased region" description="Polar residues" evidence="1">
    <location>
        <begin position="1091"/>
        <end position="1118"/>
    </location>
</feature>
<feature type="compositionally biased region" description="Polar residues" evidence="1">
    <location>
        <begin position="779"/>
        <end position="824"/>
    </location>
</feature>
<dbReference type="AlphaFoldDB" id="A0A915CPX3"/>
<dbReference type="InterPro" id="IPR015943">
    <property type="entry name" value="WD40/YVTN_repeat-like_dom_sf"/>
</dbReference>
<sequence>MEDLQLRPLCKTRIFDKVSDVLKGSSFAIPKLIATSSRYGITVVFGPSNKIYSCDISNIHQLGLPINGQSDIRSLAWRVINYHDSQCEVCFLDINADGSTLAVSLNTVNGPFVHLFDMRCFRPSTNKQPFPVASIRLSSSNAAKVLYFEWNPCDNKFAVSTSDNTLVTVEYDLQKGSSYSILSNLSAKSAITCIAWSRKGQQLTAGDAEGKLYQMKPEQLNAAVRTMEAPQNVAELGPMQPFDVLVSAGFCLLVAKKGQPISWTFYGYYASGTNVPLQPSARFYFVENWVLVSSSQSSFIRVITKQGEVWKPMTSAIQLPPSYDQKETYPFGCSFDFSSVAGNQQGLPPLFYHPLTTKTIEPFSVEQANFGKPPPAYQPQSSPASTPLMPVSQPQPVQQPQIAMPTSVTQTTANSLFGNTAAHKLSAPPSQPVQQQVQQSAPQSAPQPAQPPPKTVEMPKEETLAERQAKELVQLEQAFEKAVGEYCKQRNAQAKKVDALRELRGETEQWSSTQNDDNFDEFSEMIRDIQVSLDDAELGLENFQDHLIHNTEGSAKRGEGDFNQRKKMELLQKKYEKAIENFARMKILLEKTTSEKAPVIELRLHNEEINPAEQKKINETTEKISKMVVKLSAKIINLQKKVRSINSIRKSSDQLNQSSRSDLLKINSSSSGGNTAQLADQCTIMLKEVLICEDLENRRRSSRRSGVGEVEPEKVSQMQSNLYNLMKAHSQKPVSLTPVTPNRLLPESKYATANKPSPVDNITHLNTPSTSKPRLVSIGVQSPDFTRTSSTPNRAISGVTPKTSLQTTNFPKPTFSSTPLSSNTANVTPGVGTQRTIPNASVPLFSTPTTVRSEKPVMVAPLPQSSSAPLAKILAAPKPTPTPISEVSTAAQPPAPVVVSTAAQTPVSAAAPSFSFKLAAAKDVPISGTETSTTIPTAVSSVSLKNEVVASQSIAATSILGSQVGAKQPDGAANQVKPLVGNTTANGQPSKVAGDEGMDDTGAAATGNTAAVAPALPSSGGINFSFAGTGLGSSVSANANKNPFGSALPAASSTQSPAANTNWMFANQTPTPQTTQKPSLFGQATGGSTGFGSIQSNPAPTQSAFGSVQQNSLASQNGTGFGSAPAFGQGKVSAFGGGPSFGTSSPFGGGGFGTAGPTPFSSPANQQPSTPSNTSGGFSAFANKSSGFGQLAANASSPQQSLFGSGGGATPSQMAHLLCLAMPQAQRLCFPIQQISSIHSFSKVELHAVWLNLNVL</sequence>
<feature type="region of interest" description="Disordered" evidence="1">
    <location>
        <begin position="422"/>
        <end position="462"/>
    </location>
</feature>